<dbReference type="Proteomes" id="UP000008177">
    <property type="component" value="Unplaced contigs"/>
</dbReference>
<accession>G2YAD6</accession>
<protein>
    <submittedName>
        <fullName evidence="1">Uncharacterized protein</fullName>
    </submittedName>
</protein>
<evidence type="ECO:0000313" key="1">
    <source>
        <dbReference type="EMBL" id="CCD34177.1"/>
    </source>
</evidence>
<dbReference type="EMBL" id="FQ790304">
    <property type="protein sequence ID" value="CCD34177.1"/>
    <property type="molecule type" value="Genomic_DNA"/>
</dbReference>
<organism evidence="1 2">
    <name type="scientific">Botryotinia fuckeliana (strain T4)</name>
    <name type="common">Noble rot fungus</name>
    <name type="synonym">Botrytis cinerea</name>
    <dbReference type="NCBI Taxonomy" id="999810"/>
    <lineage>
        <taxon>Eukaryota</taxon>
        <taxon>Fungi</taxon>
        <taxon>Dikarya</taxon>
        <taxon>Ascomycota</taxon>
        <taxon>Pezizomycotina</taxon>
        <taxon>Leotiomycetes</taxon>
        <taxon>Helotiales</taxon>
        <taxon>Sclerotiniaceae</taxon>
        <taxon>Botrytis</taxon>
    </lineage>
</organism>
<dbReference type="InParanoid" id="G2YAD6"/>
<evidence type="ECO:0000313" key="2">
    <source>
        <dbReference type="Proteomes" id="UP000008177"/>
    </source>
</evidence>
<gene>
    <name evidence="1" type="ORF">BofuT4_uP103930.1</name>
</gene>
<name>G2YAD6_BOTF4</name>
<dbReference type="OrthoDB" id="3486308at2759"/>
<proteinExistence type="predicted"/>
<dbReference type="AlphaFoldDB" id="G2YAD6"/>
<sequence length="73" mass="8050">MIRSSSFDNANKLLQAVFAAEYARVVDQVENLSLFSLANRLSERQSDNNNCPKTTTRDEHGMVEAMISKASAG</sequence>
<dbReference type="HOGENOM" id="CLU_2704537_0_0_1"/>
<reference evidence="2" key="1">
    <citation type="journal article" date="2011" name="PLoS Genet.">
        <title>Genomic analysis of the necrotrophic fungal pathogens Sclerotinia sclerotiorum and Botrytis cinerea.</title>
        <authorList>
            <person name="Amselem J."/>
            <person name="Cuomo C.A."/>
            <person name="van Kan J.A."/>
            <person name="Viaud M."/>
            <person name="Benito E.P."/>
            <person name="Couloux A."/>
            <person name="Coutinho P.M."/>
            <person name="de Vries R.P."/>
            <person name="Dyer P.S."/>
            <person name="Fillinger S."/>
            <person name="Fournier E."/>
            <person name="Gout L."/>
            <person name="Hahn M."/>
            <person name="Kohn L."/>
            <person name="Lapalu N."/>
            <person name="Plummer K.M."/>
            <person name="Pradier J.M."/>
            <person name="Quevillon E."/>
            <person name="Sharon A."/>
            <person name="Simon A."/>
            <person name="ten Have A."/>
            <person name="Tudzynski B."/>
            <person name="Tudzynski P."/>
            <person name="Wincker P."/>
            <person name="Andrew M."/>
            <person name="Anthouard V."/>
            <person name="Beever R.E."/>
            <person name="Beffa R."/>
            <person name="Benoit I."/>
            <person name="Bouzid O."/>
            <person name="Brault B."/>
            <person name="Chen Z."/>
            <person name="Choquer M."/>
            <person name="Collemare J."/>
            <person name="Cotton P."/>
            <person name="Danchin E.G."/>
            <person name="Da Silva C."/>
            <person name="Gautier A."/>
            <person name="Giraud C."/>
            <person name="Giraud T."/>
            <person name="Gonzalez C."/>
            <person name="Grossetete S."/>
            <person name="Guldener U."/>
            <person name="Henrissat B."/>
            <person name="Howlett B.J."/>
            <person name="Kodira C."/>
            <person name="Kretschmer M."/>
            <person name="Lappartient A."/>
            <person name="Leroch M."/>
            <person name="Levis C."/>
            <person name="Mauceli E."/>
            <person name="Neuveglise C."/>
            <person name="Oeser B."/>
            <person name="Pearson M."/>
            <person name="Poulain J."/>
            <person name="Poussereau N."/>
            <person name="Quesneville H."/>
            <person name="Rascle C."/>
            <person name="Schumacher J."/>
            <person name="Segurens B."/>
            <person name="Sexton A."/>
            <person name="Silva E."/>
            <person name="Sirven C."/>
            <person name="Soanes D.M."/>
            <person name="Talbot N.J."/>
            <person name="Templeton M."/>
            <person name="Yandava C."/>
            <person name="Yarden O."/>
            <person name="Zeng Q."/>
            <person name="Rollins J.A."/>
            <person name="Lebrun M.H."/>
            <person name="Dickman M."/>
        </authorList>
    </citation>
    <scope>NUCLEOTIDE SEQUENCE [LARGE SCALE GENOMIC DNA]</scope>
    <source>
        <strain evidence="2">T4</strain>
    </source>
</reference>